<evidence type="ECO:0000313" key="2">
    <source>
        <dbReference type="EMBL" id="MCP3053681.1"/>
    </source>
</evidence>
<keyword evidence="1" id="KW-0812">Transmembrane</keyword>
<feature type="transmembrane region" description="Helical" evidence="1">
    <location>
        <begin position="36"/>
        <end position="55"/>
    </location>
</feature>
<evidence type="ECO:0000256" key="1">
    <source>
        <dbReference type="SAM" id="Phobius"/>
    </source>
</evidence>
<dbReference type="RefSeq" id="WP_253962580.1">
    <property type="nucleotide sequence ID" value="NZ_JALHBS010000004.1"/>
</dbReference>
<dbReference type="InterPro" id="IPR021738">
    <property type="entry name" value="DUF3309"/>
</dbReference>
<organism evidence="2 3">
    <name type="scientific">Aurantimonas marianensis</name>
    <dbReference type="NCBI Taxonomy" id="2920428"/>
    <lineage>
        <taxon>Bacteria</taxon>
        <taxon>Pseudomonadati</taxon>
        <taxon>Pseudomonadota</taxon>
        <taxon>Alphaproteobacteria</taxon>
        <taxon>Hyphomicrobiales</taxon>
        <taxon>Aurantimonadaceae</taxon>
        <taxon>Aurantimonas</taxon>
    </lineage>
</organism>
<dbReference type="AlphaFoldDB" id="A0A9X2KDR9"/>
<accession>A0A9X2KDR9</accession>
<feature type="transmembrane region" description="Helical" evidence="1">
    <location>
        <begin position="6"/>
        <end position="24"/>
    </location>
</feature>
<reference evidence="2" key="1">
    <citation type="submission" date="2022-03" db="EMBL/GenBank/DDBJ databases">
        <title>Aurantimonas Liuensis sp. Nov., isolated from the hadal seawater of the Mariana Trench.</title>
        <authorList>
            <person name="Liu R."/>
        </authorList>
    </citation>
    <scope>NUCLEOTIDE SEQUENCE</scope>
    <source>
        <strain evidence="2">LRZ36</strain>
    </source>
</reference>
<gene>
    <name evidence="2" type="ORF">MJ956_00780</name>
</gene>
<sequence length="57" mass="6202">MPFQYGPIVVVVAFLLLIAVMPTWPYSRGWGYRPTLALAIIFTMLAVFVAIGGFGPA</sequence>
<protein>
    <submittedName>
        <fullName evidence="2">DUF3309 domain-containing protein</fullName>
    </submittedName>
</protein>
<dbReference type="EMBL" id="JALHBS010000004">
    <property type="protein sequence ID" value="MCP3053681.1"/>
    <property type="molecule type" value="Genomic_DNA"/>
</dbReference>
<dbReference type="Pfam" id="PF11752">
    <property type="entry name" value="DUF3309"/>
    <property type="match status" value="1"/>
</dbReference>
<comment type="caution">
    <text evidence="2">The sequence shown here is derived from an EMBL/GenBank/DDBJ whole genome shotgun (WGS) entry which is preliminary data.</text>
</comment>
<dbReference type="Proteomes" id="UP001155220">
    <property type="component" value="Unassembled WGS sequence"/>
</dbReference>
<evidence type="ECO:0000313" key="3">
    <source>
        <dbReference type="Proteomes" id="UP001155220"/>
    </source>
</evidence>
<proteinExistence type="predicted"/>
<keyword evidence="1" id="KW-1133">Transmembrane helix</keyword>
<name>A0A9X2KDR9_9HYPH</name>
<keyword evidence="1" id="KW-0472">Membrane</keyword>
<keyword evidence="3" id="KW-1185">Reference proteome</keyword>